<organism evidence="1 2">
    <name type="scientific">Zopfia rhizophila CBS 207.26</name>
    <dbReference type="NCBI Taxonomy" id="1314779"/>
    <lineage>
        <taxon>Eukaryota</taxon>
        <taxon>Fungi</taxon>
        <taxon>Dikarya</taxon>
        <taxon>Ascomycota</taxon>
        <taxon>Pezizomycotina</taxon>
        <taxon>Dothideomycetes</taxon>
        <taxon>Dothideomycetes incertae sedis</taxon>
        <taxon>Zopfiaceae</taxon>
        <taxon>Zopfia</taxon>
    </lineage>
</organism>
<name>A0A6A6DQ34_9PEZI</name>
<reference evidence="1" key="1">
    <citation type="journal article" date="2020" name="Stud. Mycol.">
        <title>101 Dothideomycetes genomes: a test case for predicting lifestyles and emergence of pathogens.</title>
        <authorList>
            <person name="Haridas S."/>
            <person name="Albert R."/>
            <person name="Binder M."/>
            <person name="Bloem J."/>
            <person name="Labutti K."/>
            <person name="Salamov A."/>
            <person name="Andreopoulos B."/>
            <person name="Baker S."/>
            <person name="Barry K."/>
            <person name="Bills G."/>
            <person name="Bluhm B."/>
            <person name="Cannon C."/>
            <person name="Castanera R."/>
            <person name="Culley D."/>
            <person name="Daum C."/>
            <person name="Ezra D."/>
            <person name="Gonzalez J."/>
            <person name="Henrissat B."/>
            <person name="Kuo A."/>
            <person name="Liang C."/>
            <person name="Lipzen A."/>
            <person name="Lutzoni F."/>
            <person name="Magnuson J."/>
            <person name="Mondo S."/>
            <person name="Nolan M."/>
            <person name="Ohm R."/>
            <person name="Pangilinan J."/>
            <person name="Park H.-J."/>
            <person name="Ramirez L."/>
            <person name="Alfaro M."/>
            <person name="Sun H."/>
            <person name="Tritt A."/>
            <person name="Yoshinaga Y."/>
            <person name="Zwiers L.-H."/>
            <person name="Turgeon B."/>
            <person name="Goodwin S."/>
            <person name="Spatafora J."/>
            <person name="Crous P."/>
            <person name="Grigoriev I."/>
        </authorList>
    </citation>
    <scope>NUCLEOTIDE SEQUENCE</scope>
    <source>
        <strain evidence="1">CBS 207.26</strain>
    </source>
</reference>
<accession>A0A6A6DQ34</accession>
<dbReference type="AlphaFoldDB" id="A0A6A6DQ34"/>
<evidence type="ECO:0000313" key="1">
    <source>
        <dbReference type="EMBL" id="KAF2180488.1"/>
    </source>
</evidence>
<sequence>MFVSTFIWLYIQIHKDGAHSDTALKSFPAFETSDEALQITTLAEVKTFKLRILEEYDKARCAALSCDRHAAEINSELKKFIEEENDPETEPYTQDMLQGYISVPSSTSSSGLATDALHRAVSAPFSNTLATFASQAGRSGSGALSQDGSRTLSAIGLLHELSKPLPGHPFIIRRVDIIIAGLHSSQTNQSLQRRYQLHDPYQQDSRPQNDEKVLTECVHRVLSEQDVENFGSENSSLTVDVVVGTADDREDMVRQKVARGGACETECQ</sequence>
<protein>
    <submittedName>
        <fullName evidence="1">Uncharacterized protein</fullName>
    </submittedName>
</protein>
<proteinExistence type="predicted"/>
<gene>
    <name evidence="1" type="ORF">K469DRAFT_692691</name>
</gene>
<keyword evidence="2" id="KW-1185">Reference proteome</keyword>
<dbReference type="Proteomes" id="UP000800200">
    <property type="component" value="Unassembled WGS sequence"/>
</dbReference>
<dbReference type="EMBL" id="ML994657">
    <property type="protein sequence ID" value="KAF2180488.1"/>
    <property type="molecule type" value="Genomic_DNA"/>
</dbReference>
<evidence type="ECO:0000313" key="2">
    <source>
        <dbReference type="Proteomes" id="UP000800200"/>
    </source>
</evidence>